<evidence type="ECO:0000313" key="2">
    <source>
        <dbReference type="EMBL" id="KZL69909.1"/>
    </source>
</evidence>
<keyword evidence="3" id="KW-1185">Reference proteome</keyword>
<gene>
    <name evidence="2" type="ORF">CT0861_11595</name>
</gene>
<comment type="caution">
    <text evidence="2">The sequence shown here is derived from an EMBL/GenBank/DDBJ whole genome shotgun (WGS) entry which is preliminary data.</text>
</comment>
<accession>A0A166RXI5</accession>
<sequence>MTFGLAGDMIHVLQSRRNEESIDCMVCGDVLVFSGRCHLCGFTHKSISRRGETTFSAGAMRVQIARKGRTDKKKIVHMLSECPQYAIPVYLGIPGRDNQSKITHGAIGSLQYPTVCFCWAKVLPLSHRYIVKKKDDATRNKKKSPYASSRLGDVSCESTAGLDVTQASLEAAGRGGDLGLGGVSRLGAATAENLLTGDVELVGRQAHRLEEVDRLDPLLVLAGLVPPELLGHDVNDAGQGAKGGLGIQEGETGAAGDQVGGGHGSLGADAVTDLADDEGEVGDDALGRDSGDGPGAVAVVVGQVVGDIDVERELRDEVAGQVLGETVGTNKGHVGGDALAGGGEGGETGTGDIREGDGLGLELEGLDGLVDGVLGHLAVGGPLAAGAGEEARVGDGDEVGADERFGSEDIRARQGRFGGDQLVDLLEDELDVVLAGDGLALDGGRVVRGSRQSVPLPRQHENNTAVRGGGVEKTDSVGADVTRQHDVGAGGRGNNGLAVGVVHALHSVSEGAGRVDDTLGTDGEGVAAGRHDIADLGAGDLAVGVLFQRGDFDVVDDGCAVERSSQGERDVHAGVVVLAVVVDESANHVVAAEHGEGLEGLVRGDVVGALETLGTGEEIVGLGAGPEVRGLPPLLDGQQDGQRRGQVRGDVEEGLALVESLHDELELGVVEVPDGLLEVADAAVDELGALGRGSGGEVVALDEGDLQATGDGVESDAGARGAAADDEQVVLIRVGAVRAEVGQLRGTVLGGGERGRHDLALVVALELNQRLVEAVRSAAAEEGRVGDDATGGRGGCDGDGPSQAREAGRHAVDGSLLFARGGFTPSPEGTSVTLGGKEVDSPWRVVGYLSVLFFGVGLVGGGGHR</sequence>
<organism evidence="2 3">
    <name type="scientific">Colletotrichum tofieldiae</name>
    <dbReference type="NCBI Taxonomy" id="708197"/>
    <lineage>
        <taxon>Eukaryota</taxon>
        <taxon>Fungi</taxon>
        <taxon>Dikarya</taxon>
        <taxon>Ascomycota</taxon>
        <taxon>Pezizomycotina</taxon>
        <taxon>Sordariomycetes</taxon>
        <taxon>Hypocreomycetidae</taxon>
        <taxon>Glomerellales</taxon>
        <taxon>Glomerellaceae</taxon>
        <taxon>Colletotrichum</taxon>
        <taxon>Colletotrichum spaethianum species complex</taxon>
    </lineage>
</organism>
<protein>
    <submittedName>
        <fullName evidence="2">Uncharacterized protein</fullName>
    </submittedName>
</protein>
<feature type="compositionally biased region" description="Gly residues" evidence="1">
    <location>
        <begin position="789"/>
        <end position="798"/>
    </location>
</feature>
<feature type="region of interest" description="Disordered" evidence="1">
    <location>
        <begin position="241"/>
        <end position="270"/>
    </location>
</feature>
<dbReference type="AlphaFoldDB" id="A0A166RXI5"/>
<evidence type="ECO:0000256" key="1">
    <source>
        <dbReference type="SAM" id="MobiDB-lite"/>
    </source>
</evidence>
<evidence type="ECO:0000313" key="3">
    <source>
        <dbReference type="Proteomes" id="UP000076552"/>
    </source>
</evidence>
<proteinExistence type="predicted"/>
<reference evidence="2 3" key="1">
    <citation type="submission" date="2015-06" db="EMBL/GenBank/DDBJ databases">
        <title>Survival trade-offs in plant roots during colonization by closely related pathogenic and mutualistic fungi.</title>
        <authorList>
            <person name="Hacquard S."/>
            <person name="Kracher B."/>
            <person name="Hiruma K."/>
            <person name="Weinman A."/>
            <person name="Muench P."/>
            <person name="Garrido Oter R."/>
            <person name="Ver Loren van Themaat E."/>
            <person name="Dallerey J.-F."/>
            <person name="Damm U."/>
            <person name="Henrissat B."/>
            <person name="Lespinet O."/>
            <person name="Thon M."/>
            <person name="Kemen E."/>
            <person name="McHardy A.C."/>
            <person name="Schulze-Lefert P."/>
            <person name="O'Connell R.J."/>
        </authorList>
    </citation>
    <scope>NUCLEOTIDE SEQUENCE [LARGE SCALE GENOMIC DNA]</scope>
    <source>
        <strain evidence="2 3">0861</strain>
    </source>
</reference>
<name>A0A166RXI5_9PEZI</name>
<dbReference type="EMBL" id="LFIV01000099">
    <property type="protein sequence ID" value="KZL69909.1"/>
    <property type="molecule type" value="Genomic_DNA"/>
</dbReference>
<dbReference type="Proteomes" id="UP000076552">
    <property type="component" value="Unassembled WGS sequence"/>
</dbReference>
<feature type="region of interest" description="Disordered" evidence="1">
    <location>
        <begin position="782"/>
        <end position="807"/>
    </location>
</feature>